<evidence type="ECO:0008006" key="5">
    <source>
        <dbReference type="Google" id="ProtNLM"/>
    </source>
</evidence>
<dbReference type="OrthoDB" id="5704257at2"/>
<dbReference type="EMBL" id="FOOU01000001">
    <property type="protein sequence ID" value="SFF81533.1"/>
    <property type="molecule type" value="Genomic_DNA"/>
</dbReference>
<evidence type="ECO:0000256" key="2">
    <source>
        <dbReference type="SAM" id="SignalP"/>
    </source>
</evidence>
<dbReference type="STRING" id="1045558.SAMN05216175_101192"/>
<feature type="signal peptide" evidence="2">
    <location>
        <begin position="1"/>
        <end position="25"/>
    </location>
</feature>
<evidence type="ECO:0000313" key="4">
    <source>
        <dbReference type="Proteomes" id="UP000198623"/>
    </source>
</evidence>
<feature type="chain" id="PRO_5011560769" description="Secreted protein" evidence="2">
    <location>
        <begin position="26"/>
        <end position="90"/>
    </location>
</feature>
<keyword evidence="2" id="KW-0732">Signal</keyword>
<sequence length="90" mass="9655">MNKQKMLVLTLATTLLGLAPTISFGAENSGQRRPHQGPPPEAIEACKDKQVGDEVGFAGRKGETLEAICQERDGELVAMPTSMPDHGPRQ</sequence>
<proteinExistence type="predicted"/>
<dbReference type="AlphaFoldDB" id="A0A1I2LQY4"/>
<organism evidence="3 4">
    <name type="scientific">Neptunomonas qingdaonensis</name>
    <dbReference type="NCBI Taxonomy" id="1045558"/>
    <lineage>
        <taxon>Bacteria</taxon>
        <taxon>Pseudomonadati</taxon>
        <taxon>Pseudomonadota</taxon>
        <taxon>Gammaproteobacteria</taxon>
        <taxon>Oceanospirillales</taxon>
        <taxon>Oceanospirillaceae</taxon>
        <taxon>Neptunomonas</taxon>
    </lineage>
</organism>
<gene>
    <name evidence="3" type="ORF">SAMN05216175_101192</name>
</gene>
<evidence type="ECO:0000256" key="1">
    <source>
        <dbReference type="SAM" id="MobiDB-lite"/>
    </source>
</evidence>
<dbReference type="Proteomes" id="UP000198623">
    <property type="component" value="Unassembled WGS sequence"/>
</dbReference>
<feature type="region of interest" description="Disordered" evidence="1">
    <location>
        <begin position="23"/>
        <end position="49"/>
    </location>
</feature>
<name>A0A1I2LQY4_9GAMM</name>
<dbReference type="RefSeq" id="WP_090723222.1">
    <property type="nucleotide sequence ID" value="NZ_FOOU01000001.1"/>
</dbReference>
<accession>A0A1I2LQY4</accession>
<keyword evidence="4" id="KW-1185">Reference proteome</keyword>
<reference evidence="4" key="1">
    <citation type="submission" date="2016-10" db="EMBL/GenBank/DDBJ databases">
        <authorList>
            <person name="Varghese N."/>
            <person name="Submissions S."/>
        </authorList>
    </citation>
    <scope>NUCLEOTIDE SEQUENCE [LARGE SCALE GENOMIC DNA]</scope>
    <source>
        <strain evidence="4">CGMCC 1.10971</strain>
    </source>
</reference>
<protein>
    <recommendedName>
        <fullName evidence="5">Secreted protein</fullName>
    </recommendedName>
</protein>
<evidence type="ECO:0000313" key="3">
    <source>
        <dbReference type="EMBL" id="SFF81533.1"/>
    </source>
</evidence>